<dbReference type="NCBIfam" id="NF001965">
    <property type="entry name" value="PRK00742.1"/>
    <property type="match status" value="1"/>
</dbReference>
<evidence type="ECO:0000256" key="2">
    <source>
        <dbReference type="ARBA" id="ARBA00048267"/>
    </source>
</evidence>
<feature type="active site" evidence="3 4">
    <location>
        <position position="168"/>
    </location>
</feature>
<evidence type="ECO:0000313" key="9">
    <source>
        <dbReference type="Proteomes" id="UP000184389"/>
    </source>
</evidence>
<dbReference type="RefSeq" id="WP_234973697.1">
    <property type="nucleotide sequence ID" value="NZ_FQXR01000007.1"/>
</dbReference>
<comment type="function">
    <text evidence="3">Involved in chemotaxis. Part of a chemotaxis signal transduction system that modulates chemotaxis in response to various stimuli. Catalyzes the demethylation of specific methylglutamate residues introduced into the chemoreceptors (methyl-accepting chemotaxis proteins or MCP) by CheR. Also mediates the irreversible deamidation of specific glutamine residues to glutamic acid.</text>
</comment>
<dbReference type="SMART" id="SM00448">
    <property type="entry name" value="REC"/>
    <property type="match status" value="1"/>
</dbReference>
<accession>A0A1M5XI57</accession>
<dbReference type="InterPro" id="IPR011006">
    <property type="entry name" value="CheY-like_superfamily"/>
</dbReference>
<dbReference type="GO" id="GO:0050568">
    <property type="term" value="F:protein-glutamine glutaminase activity"/>
    <property type="evidence" value="ECO:0007669"/>
    <property type="project" value="UniProtKB-UniRule"/>
</dbReference>
<dbReference type="InterPro" id="IPR000673">
    <property type="entry name" value="Sig_transdc_resp-reg_Me-estase"/>
</dbReference>
<comment type="PTM">
    <text evidence="3">Phosphorylated by CheA. Phosphorylation of the N-terminal regulatory domain activates the methylesterase activity.</text>
</comment>
<dbReference type="PIRSF" id="PIRSF000876">
    <property type="entry name" value="RR_chemtxs_CheB"/>
    <property type="match status" value="1"/>
</dbReference>
<dbReference type="Pfam" id="PF00072">
    <property type="entry name" value="Response_reg"/>
    <property type="match status" value="1"/>
</dbReference>
<dbReference type="Proteomes" id="UP000184389">
    <property type="component" value="Unassembled WGS sequence"/>
</dbReference>
<name>A0A1M5XI57_9FIRM</name>
<keyword evidence="1 3" id="KW-0378">Hydrolase</keyword>
<dbReference type="CDD" id="cd16432">
    <property type="entry name" value="CheB_Rec"/>
    <property type="match status" value="1"/>
</dbReference>
<dbReference type="SUPFAM" id="SSF52738">
    <property type="entry name" value="Methylesterase CheB, C-terminal domain"/>
    <property type="match status" value="1"/>
</dbReference>
<dbReference type="PROSITE" id="PS50122">
    <property type="entry name" value="CHEB"/>
    <property type="match status" value="1"/>
</dbReference>
<feature type="modified residue" description="4-aspartylphosphate" evidence="3 5">
    <location>
        <position position="51"/>
    </location>
</feature>
<sequence length="348" mass="38128">MLIVDDSAFIRKVIKDILEIDKEIEVVGLARNGKEALEKIPILNPDVITLDIEMPVMDGIETLREIVNKYKIPVIMLSSLTTEGADLTLKALEIGAVDFVQKPKNVFNVSSEIKQDLLIEKIKIVSKSNLKIDDKISGGKAIYKRELKISKTKYDKESFDAIVAIGTSTGGPRALQQVIPKIPKDINAAIVIVQHMPPGFTKSLANRLDTLSHIKVKEGEDGEKLMRGCCYIAPGDFHMSVIQKNRDYIVRLDKNPPISGLRPAADILMESVSKLNNINKLGIILTGMGSDGAKGIVEMKKANSYIIAEDEKSCIVFGMPKSAINTGSVDLVLPLDKIGDEIINRVGV</sequence>
<comment type="subcellular location">
    <subcellularLocation>
        <location evidence="3">Cytoplasm</location>
    </subcellularLocation>
</comment>
<feature type="domain" description="CheB-type methylesterase" evidence="7">
    <location>
        <begin position="156"/>
        <end position="348"/>
    </location>
</feature>
<comment type="similarity">
    <text evidence="3">Belongs to the CheB family.</text>
</comment>
<dbReference type="NCBIfam" id="NF009206">
    <property type="entry name" value="PRK12555.1"/>
    <property type="match status" value="1"/>
</dbReference>
<dbReference type="InterPro" id="IPR035909">
    <property type="entry name" value="CheB_C"/>
</dbReference>
<evidence type="ECO:0000256" key="3">
    <source>
        <dbReference type="HAMAP-Rule" id="MF_00099"/>
    </source>
</evidence>
<keyword evidence="9" id="KW-1185">Reference proteome</keyword>
<keyword evidence="3 4" id="KW-0145">Chemotaxis</keyword>
<dbReference type="PANTHER" id="PTHR42872">
    <property type="entry name" value="PROTEIN-GLUTAMATE METHYLESTERASE/PROTEIN-GLUTAMINE GLUTAMINASE"/>
    <property type="match status" value="1"/>
</dbReference>
<dbReference type="InterPro" id="IPR008248">
    <property type="entry name" value="CheB-like"/>
</dbReference>
<dbReference type="GO" id="GO:0008984">
    <property type="term" value="F:protein-glutamate methylesterase activity"/>
    <property type="evidence" value="ECO:0007669"/>
    <property type="project" value="UniProtKB-UniRule"/>
</dbReference>
<protein>
    <recommendedName>
        <fullName evidence="3">Protein-glutamate methylesterase/protein-glutamine glutaminase</fullName>
        <ecNumber evidence="3">3.1.1.61</ecNumber>
        <ecNumber evidence="3">3.5.1.44</ecNumber>
    </recommendedName>
</protein>
<feature type="domain" description="Response regulatory" evidence="6">
    <location>
        <begin position="1"/>
        <end position="117"/>
    </location>
</feature>
<keyword evidence="3 5" id="KW-0597">Phosphoprotein</keyword>
<dbReference type="HAMAP" id="MF_00099">
    <property type="entry name" value="CheB_chemtxs"/>
    <property type="match status" value="1"/>
</dbReference>
<evidence type="ECO:0000256" key="1">
    <source>
        <dbReference type="ARBA" id="ARBA00022801"/>
    </source>
</evidence>
<organism evidence="8 9">
    <name type="scientific">Sporanaerobacter acetigenes DSM 13106</name>
    <dbReference type="NCBI Taxonomy" id="1123281"/>
    <lineage>
        <taxon>Bacteria</taxon>
        <taxon>Bacillati</taxon>
        <taxon>Bacillota</taxon>
        <taxon>Tissierellia</taxon>
        <taxon>Tissierellales</taxon>
        <taxon>Sporanaerobacteraceae</taxon>
        <taxon>Sporanaerobacter</taxon>
    </lineage>
</organism>
<dbReference type="EMBL" id="FQXR01000007">
    <property type="protein sequence ID" value="SHH99545.1"/>
    <property type="molecule type" value="Genomic_DNA"/>
</dbReference>
<dbReference type="Gene3D" id="3.40.50.2300">
    <property type="match status" value="1"/>
</dbReference>
<dbReference type="AlphaFoldDB" id="A0A1M5XI57"/>
<dbReference type="Pfam" id="PF01339">
    <property type="entry name" value="CheB_methylest"/>
    <property type="match status" value="1"/>
</dbReference>
<feature type="active site" evidence="3 4">
    <location>
        <position position="195"/>
    </location>
</feature>
<dbReference type="InterPro" id="IPR001789">
    <property type="entry name" value="Sig_transdc_resp-reg_receiver"/>
</dbReference>
<dbReference type="GO" id="GO:0005737">
    <property type="term" value="C:cytoplasm"/>
    <property type="evidence" value="ECO:0007669"/>
    <property type="project" value="UniProtKB-SubCell"/>
</dbReference>
<dbReference type="PROSITE" id="PS50110">
    <property type="entry name" value="RESPONSE_REGULATORY"/>
    <property type="match status" value="1"/>
</dbReference>
<evidence type="ECO:0000313" key="8">
    <source>
        <dbReference type="EMBL" id="SHH99545.1"/>
    </source>
</evidence>
<evidence type="ECO:0000256" key="5">
    <source>
        <dbReference type="PROSITE-ProRule" id="PRU00169"/>
    </source>
</evidence>
<comment type="catalytic activity">
    <reaction evidence="3">
        <text>L-glutaminyl-[protein] + H2O = L-glutamyl-[protein] + NH4(+)</text>
        <dbReference type="Rhea" id="RHEA:16441"/>
        <dbReference type="Rhea" id="RHEA-COMP:10207"/>
        <dbReference type="Rhea" id="RHEA-COMP:10208"/>
        <dbReference type="ChEBI" id="CHEBI:15377"/>
        <dbReference type="ChEBI" id="CHEBI:28938"/>
        <dbReference type="ChEBI" id="CHEBI:29973"/>
        <dbReference type="ChEBI" id="CHEBI:30011"/>
        <dbReference type="EC" id="3.5.1.44"/>
    </reaction>
</comment>
<dbReference type="EC" id="3.5.1.44" evidence="3"/>
<dbReference type="CDD" id="cd17541">
    <property type="entry name" value="REC_CheB-like"/>
    <property type="match status" value="1"/>
</dbReference>
<dbReference type="PANTHER" id="PTHR42872:SF3">
    <property type="entry name" value="PROTEIN-GLUTAMATE METHYLESTERASE_PROTEIN-GLUTAMINE GLUTAMINASE 1"/>
    <property type="match status" value="1"/>
</dbReference>
<comment type="catalytic activity">
    <reaction evidence="2 3">
        <text>[protein]-L-glutamate 5-O-methyl ester + H2O = L-glutamyl-[protein] + methanol + H(+)</text>
        <dbReference type="Rhea" id="RHEA:23236"/>
        <dbReference type="Rhea" id="RHEA-COMP:10208"/>
        <dbReference type="Rhea" id="RHEA-COMP:10311"/>
        <dbReference type="ChEBI" id="CHEBI:15377"/>
        <dbReference type="ChEBI" id="CHEBI:15378"/>
        <dbReference type="ChEBI" id="CHEBI:17790"/>
        <dbReference type="ChEBI" id="CHEBI:29973"/>
        <dbReference type="ChEBI" id="CHEBI:82795"/>
        <dbReference type="EC" id="3.1.1.61"/>
    </reaction>
</comment>
<comment type="domain">
    <text evidence="3">Contains a C-terminal catalytic domain, and an N-terminal region which modulates catalytic activity.</text>
</comment>
<reference evidence="8 9" key="1">
    <citation type="submission" date="2016-11" db="EMBL/GenBank/DDBJ databases">
        <authorList>
            <person name="Jaros S."/>
            <person name="Januszkiewicz K."/>
            <person name="Wedrychowicz H."/>
        </authorList>
    </citation>
    <scope>NUCLEOTIDE SEQUENCE [LARGE SCALE GENOMIC DNA]</scope>
    <source>
        <strain evidence="8 9">DSM 13106</strain>
    </source>
</reference>
<evidence type="ECO:0000259" key="6">
    <source>
        <dbReference type="PROSITE" id="PS50110"/>
    </source>
</evidence>
<dbReference type="GO" id="GO:0000156">
    <property type="term" value="F:phosphorelay response regulator activity"/>
    <property type="evidence" value="ECO:0007669"/>
    <property type="project" value="InterPro"/>
</dbReference>
<keyword evidence="3" id="KW-0963">Cytoplasm</keyword>
<evidence type="ECO:0000256" key="4">
    <source>
        <dbReference type="PROSITE-ProRule" id="PRU00050"/>
    </source>
</evidence>
<evidence type="ECO:0000259" key="7">
    <source>
        <dbReference type="PROSITE" id="PS50122"/>
    </source>
</evidence>
<dbReference type="STRING" id="1123281.SAMN02745180_01674"/>
<dbReference type="SUPFAM" id="SSF52172">
    <property type="entry name" value="CheY-like"/>
    <property type="match status" value="1"/>
</dbReference>
<dbReference type="Gene3D" id="3.40.50.180">
    <property type="entry name" value="Methylesterase CheB, C-terminal domain"/>
    <property type="match status" value="1"/>
</dbReference>
<proteinExistence type="inferred from homology"/>
<gene>
    <name evidence="3" type="primary">cheB</name>
    <name evidence="8" type="ORF">SAMN02745180_01674</name>
</gene>
<dbReference type="GO" id="GO:0006935">
    <property type="term" value="P:chemotaxis"/>
    <property type="evidence" value="ECO:0007669"/>
    <property type="project" value="UniProtKB-UniRule"/>
</dbReference>
<feature type="active site" evidence="3 4">
    <location>
        <position position="291"/>
    </location>
</feature>
<dbReference type="EC" id="3.1.1.61" evidence="3"/>